<evidence type="ECO:0000313" key="2">
    <source>
        <dbReference type="EMBL" id="KAF9490481.1"/>
    </source>
</evidence>
<evidence type="ECO:0000256" key="1">
    <source>
        <dbReference type="SAM" id="MobiDB-lite"/>
    </source>
</evidence>
<name>A0A9P5ZMZ8_PLEER</name>
<protein>
    <submittedName>
        <fullName evidence="2">Uncharacterized protein</fullName>
    </submittedName>
</protein>
<proteinExistence type="predicted"/>
<reference evidence="2" key="1">
    <citation type="submission" date="2020-11" db="EMBL/GenBank/DDBJ databases">
        <authorList>
            <consortium name="DOE Joint Genome Institute"/>
            <person name="Ahrendt S."/>
            <person name="Riley R."/>
            <person name="Andreopoulos W."/>
            <person name="Labutti K."/>
            <person name="Pangilinan J."/>
            <person name="Ruiz-Duenas F.J."/>
            <person name="Barrasa J.M."/>
            <person name="Sanchez-Garcia M."/>
            <person name="Camarero S."/>
            <person name="Miyauchi S."/>
            <person name="Serrano A."/>
            <person name="Linde D."/>
            <person name="Babiker R."/>
            <person name="Drula E."/>
            <person name="Ayuso-Fernandez I."/>
            <person name="Pacheco R."/>
            <person name="Padilla G."/>
            <person name="Ferreira P."/>
            <person name="Barriuso J."/>
            <person name="Kellner H."/>
            <person name="Castanera R."/>
            <person name="Alfaro M."/>
            <person name="Ramirez L."/>
            <person name="Pisabarro A.G."/>
            <person name="Kuo A."/>
            <person name="Tritt A."/>
            <person name="Lipzen A."/>
            <person name="He G."/>
            <person name="Yan M."/>
            <person name="Ng V."/>
            <person name="Cullen D."/>
            <person name="Martin F."/>
            <person name="Rosso M.-N."/>
            <person name="Henrissat B."/>
            <person name="Hibbett D."/>
            <person name="Martinez A.T."/>
            <person name="Grigoriev I.V."/>
        </authorList>
    </citation>
    <scope>NUCLEOTIDE SEQUENCE</scope>
    <source>
        <strain evidence="2">ATCC 90797</strain>
    </source>
</reference>
<dbReference type="AlphaFoldDB" id="A0A9P5ZMZ8"/>
<dbReference type="EMBL" id="MU154640">
    <property type="protein sequence ID" value="KAF9490481.1"/>
    <property type="molecule type" value="Genomic_DNA"/>
</dbReference>
<dbReference type="Proteomes" id="UP000807025">
    <property type="component" value="Unassembled WGS sequence"/>
</dbReference>
<feature type="compositionally biased region" description="Polar residues" evidence="1">
    <location>
        <begin position="69"/>
        <end position="90"/>
    </location>
</feature>
<evidence type="ECO:0000313" key="3">
    <source>
        <dbReference type="Proteomes" id="UP000807025"/>
    </source>
</evidence>
<keyword evidence="3" id="KW-1185">Reference proteome</keyword>
<comment type="caution">
    <text evidence="2">The sequence shown here is derived from an EMBL/GenBank/DDBJ whole genome shotgun (WGS) entry which is preliminary data.</text>
</comment>
<organism evidence="2 3">
    <name type="scientific">Pleurotus eryngii</name>
    <name type="common">Boletus of the steppes</name>
    <dbReference type="NCBI Taxonomy" id="5323"/>
    <lineage>
        <taxon>Eukaryota</taxon>
        <taxon>Fungi</taxon>
        <taxon>Dikarya</taxon>
        <taxon>Basidiomycota</taxon>
        <taxon>Agaricomycotina</taxon>
        <taxon>Agaricomycetes</taxon>
        <taxon>Agaricomycetidae</taxon>
        <taxon>Agaricales</taxon>
        <taxon>Pleurotineae</taxon>
        <taxon>Pleurotaceae</taxon>
        <taxon>Pleurotus</taxon>
    </lineage>
</organism>
<accession>A0A9P5ZMZ8</accession>
<sequence>MPKTASDDKKLPKEIEDGLEWLASQLKEATAGSQATKALEDSNAQDRMVIDSLCTIAAGDDARIRRPSRNTTARKSVNSQLGESSTTNKD</sequence>
<gene>
    <name evidence="2" type="ORF">BDN71DRAFT_1592830</name>
</gene>
<feature type="region of interest" description="Disordered" evidence="1">
    <location>
        <begin position="64"/>
        <end position="90"/>
    </location>
</feature>